<organism evidence="3">
    <name type="scientific">Streptomyces sp. SID14436</name>
    <dbReference type="NCBI Taxonomy" id="2706070"/>
    <lineage>
        <taxon>Bacteria</taxon>
        <taxon>Bacillati</taxon>
        <taxon>Actinomycetota</taxon>
        <taxon>Actinomycetes</taxon>
        <taxon>Kitasatosporales</taxon>
        <taxon>Streptomycetaceae</taxon>
        <taxon>Streptomyces</taxon>
    </lineage>
</organism>
<sequence>MSERRDEPGEVLDSPTGWVAGHVRRYVESDGARGHIWYGKPTLLLTTRGRRSGVLRRTGLIYGEDAGNYVVVGSNGGSDRHPHWYLNALAEPRVRVQVAAETFDAVAREAEGEERDRLWEAMAVIFPQYLSYRKQTGRRIPVVVLEPRRPAGG</sequence>
<dbReference type="EMBL" id="JAAGMD010000629">
    <property type="protein sequence ID" value="NEA88710.1"/>
    <property type="molecule type" value="Genomic_DNA"/>
</dbReference>
<dbReference type="Pfam" id="PF04075">
    <property type="entry name" value="F420H2_quin_red"/>
    <property type="match status" value="1"/>
</dbReference>
<dbReference type="PANTHER" id="PTHR39428">
    <property type="entry name" value="F420H(2)-DEPENDENT QUINONE REDUCTASE RV1261C"/>
    <property type="match status" value="1"/>
</dbReference>
<dbReference type="InterPro" id="IPR004378">
    <property type="entry name" value="F420H2_quin_Rdtase"/>
</dbReference>
<dbReference type="NCBIfam" id="TIGR00026">
    <property type="entry name" value="hi_GC_TIGR00026"/>
    <property type="match status" value="1"/>
</dbReference>
<proteinExistence type="inferred from homology"/>
<reference evidence="3" key="1">
    <citation type="submission" date="2020-01" db="EMBL/GenBank/DDBJ databases">
        <title>Insect and environment-associated Actinomycetes.</title>
        <authorList>
            <person name="Currrie C."/>
            <person name="Chevrette M."/>
            <person name="Carlson C."/>
            <person name="Stubbendieck R."/>
            <person name="Wendt-Pienkowski E."/>
        </authorList>
    </citation>
    <scope>NUCLEOTIDE SEQUENCE</scope>
    <source>
        <strain evidence="3">SID14436</strain>
    </source>
</reference>
<comment type="caution">
    <text evidence="3">The sequence shown here is derived from an EMBL/GenBank/DDBJ whole genome shotgun (WGS) entry which is preliminary data.</text>
</comment>
<dbReference type="GO" id="GO:0016491">
    <property type="term" value="F:oxidoreductase activity"/>
    <property type="evidence" value="ECO:0007669"/>
    <property type="project" value="InterPro"/>
</dbReference>
<evidence type="ECO:0000313" key="3">
    <source>
        <dbReference type="EMBL" id="NEA88710.1"/>
    </source>
</evidence>
<evidence type="ECO:0000256" key="2">
    <source>
        <dbReference type="ARBA" id="ARBA00049106"/>
    </source>
</evidence>
<dbReference type="PANTHER" id="PTHR39428:SF3">
    <property type="entry name" value="DEAZAFLAVIN-DEPENDENT NITROREDUCTASE"/>
    <property type="match status" value="1"/>
</dbReference>
<comment type="catalytic activity">
    <reaction evidence="2">
        <text>oxidized coenzyme F420-(gamma-L-Glu)(n) + a quinol + H(+) = reduced coenzyme F420-(gamma-L-Glu)(n) + a quinone</text>
        <dbReference type="Rhea" id="RHEA:39663"/>
        <dbReference type="Rhea" id="RHEA-COMP:12939"/>
        <dbReference type="Rhea" id="RHEA-COMP:14378"/>
        <dbReference type="ChEBI" id="CHEBI:15378"/>
        <dbReference type="ChEBI" id="CHEBI:24646"/>
        <dbReference type="ChEBI" id="CHEBI:132124"/>
        <dbReference type="ChEBI" id="CHEBI:133980"/>
        <dbReference type="ChEBI" id="CHEBI:139511"/>
    </reaction>
</comment>
<dbReference type="InterPro" id="IPR012349">
    <property type="entry name" value="Split_barrel_FMN-bd"/>
</dbReference>
<dbReference type="AlphaFoldDB" id="A0A6G3QZV1"/>
<dbReference type="GO" id="GO:0070967">
    <property type="term" value="F:coenzyme F420 binding"/>
    <property type="evidence" value="ECO:0007669"/>
    <property type="project" value="TreeGrafter"/>
</dbReference>
<dbReference type="GO" id="GO:0005886">
    <property type="term" value="C:plasma membrane"/>
    <property type="evidence" value="ECO:0007669"/>
    <property type="project" value="TreeGrafter"/>
</dbReference>
<dbReference type="Gene3D" id="2.30.110.10">
    <property type="entry name" value="Electron Transport, Fmn-binding Protein, Chain A"/>
    <property type="match status" value="1"/>
</dbReference>
<gene>
    <name evidence="3" type="ORF">G3I53_22375</name>
</gene>
<accession>A0A6G3QZV1</accession>
<name>A0A6G3QZV1_9ACTN</name>
<dbReference type="RefSeq" id="WP_164334678.1">
    <property type="nucleotide sequence ID" value="NZ_JAAGMD010000629.1"/>
</dbReference>
<evidence type="ECO:0000256" key="1">
    <source>
        <dbReference type="ARBA" id="ARBA00008710"/>
    </source>
</evidence>
<protein>
    <submittedName>
        <fullName evidence="3">Nitroreductase family deazaflavin-dependent oxidoreductase</fullName>
    </submittedName>
</protein>
<comment type="similarity">
    <text evidence="1">Belongs to the F420H(2)-dependent quinone reductase family.</text>
</comment>